<evidence type="ECO:0000259" key="2">
    <source>
        <dbReference type="Pfam" id="PF13883"/>
    </source>
</evidence>
<accession>A0A9E7CX29</accession>
<dbReference type="PANTHER" id="PTHR13343:SF17">
    <property type="entry name" value="CELLULAR REPRESSOR OF E1A-STIMULATED GENES, ISOFORM A"/>
    <property type="match status" value="1"/>
</dbReference>
<dbReference type="RefSeq" id="WP_244379334.1">
    <property type="nucleotide sequence ID" value="NZ_CP083239.1"/>
</dbReference>
<dbReference type="Pfam" id="PF10615">
    <property type="entry name" value="DUF2470"/>
    <property type="match status" value="1"/>
</dbReference>
<gene>
    <name evidence="3" type="ORF">K9D25_03735</name>
</gene>
<sequence length="250" mass="26549">MAAIPTTPDTFDAARAVKRLVRESQTGALATLDADGAPYASLVQLATLPDGAPLLLLSQLARHTVNLQRDSRVSLLVDEHRTGDELQGARAGLKGRIAALTEPEAIATARRRYLARHPDAAGFAGFSDFAFYRLEVESAHLVAGFGRIKDVDGAALATRIDDAASVLAAEEGAVAHMNADHADAIQLYALHLIGTGPGHWKLVGLDPEGCDLMDGTQVRRLDFGQRVTNAQEMRAALVERANAARASAVQ</sequence>
<feature type="domain" description="DUF2470" evidence="1">
    <location>
        <begin position="171"/>
        <end position="239"/>
    </location>
</feature>
<dbReference type="Gene3D" id="2.30.110.10">
    <property type="entry name" value="Electron Transport, Fmn-binding Protein, Chain A"/>
    <property type="match status" value="1"/>
</dbReference>
<name>A0A9E7CX29_9HYPH</name>
<evidence type="ECO:0000313" key="4">
    <source>
        <dbReference type="Proteomes" id="UP000831684"/>
    </source>
</evidence>
<dbReference type="SUPFAM" id="SSF50475">
    <property type="entry name" value="FMN-binding split barrel"/>
    <property type="match status" value="1"/>
</dbReference>
<organism evidence="3 4">
    <name type="scientific">Ancylobacter polymorphus</name>
    <dbReference type="NCBI Taxonomy" id="223390"/>
    <lineage>
        <taxon>Bacteria</taxon>
        <taxon>Pseudomonadati</taxon>
        <taxon>Pseudomonadota</taxon>
        <taxon>Alphaproteobacteria</taxon>
        <taxon>Hyphomicrobiales</taxon>
        <taxon>Xanthobacteraceae</taxon>
        <taxon>Ancylobacter</taxon>
    </lineage>
</organism>
<evidence type="ECO:0000313" key="3">
    <source>
        <dbReference type="EMBL" id="UOK71844.1"/>
    </source>
</evidence>
<evidence type="ECO:0000259" key="1">
    <source>
        <dbReference type="Pfam" id="PF10615"/>
    </source>
</evidence>
<dbReference type="KEGG" id="apol:K9D25_03735"/>
<dbReference type="InterPro" id="IPR019595">
    <property type="entry name" value="DUF2470"/>
</dbReference>
<dbReference type="Proteomes" id="UP000831684">
    <property type="component" value="Chromosome"/>
</dbReference>
<dbReference type="PANTHER" id="PTHR13343">
    <property type="entry name" value="CREG1 PROTEIN"/>
    <property type="match status" value="1"/>
</dbReference>
<reference evidence="3" key="1">
    <citation type="submission" date="2021-09" db="EMBL/GenBank/DDBJ databases">
        <title>Network and meta-omics reveal the key degrader and cooperation patterns in an efficient 1,4-dioxane-degrading microbial community.</title>
        <authorList>
            <person name="Dai C."/>
        </authorList>
    </citation>
    <scope>NUCLEOTIDE SEQUENCE</scope>
    <source>
        <strain evidence="3">ZM13</strain>
    </source>
</reference>
<dbReference type="GO" id="GO:0005737">
    <property type="term" value="C:cytoplasm"/>
    <property type="evidence" value="ECO:0007669"/>
    <property type="project" value="UniProtKB-ARBA"/>
</dbReference>
<dbReference type="InterPro" id="IPR055343">
    <property type="entry name" value="CREG_beta-barrel"/>
</dbReference>
<dbReference type="AlphaFoldDB" id="A0A9E7CX29"/>
<proteinExistence type="predicted"/>
<dbReference type="InterPro" id="IPR037119">
    <property type="entry name" value="Haem_oxidase_HugZ-like_sf"/>
</dbReference>
<dbReference type="Gene3D" id="3.20.180.10">
    <property type="entry name" value="PNP-oxidase-like"/>
    <property type="match status" value="1"/>
</dbReference>
<dbReference type="EMBL" id="CP083239">
    <property type="protein sequence ID" value="UOK71844.1"/>
    <property type="molecule type" value="Genomic_DNA"/>
</dbReference>
<protein>
    <submittedName>
        <fullName evidence="3">Pyridoxamine 5'-phosphate oxidase family protein</fullName>
    </submittedName>
</protein>
<feature type="domain" description="CREG-like beta-barrel" evidence="2">
    <location>
        <begin position="9"/>
        <end position="152"/>
    </location>
</feature>
<dbReference type="InterPro" id="IPR012349">
    <property type="entry name" value="Split_barrel_FMN-bd"/>
</dbReference>
<dbReference type="Pfam" id="PF13883">
    <property type="entry name" value="CREG_beta-barrel"/>
    <property type="match status" value="1"/>
</dbReference>